<dbReference type="EMBL" id="CP062310">
    <property type="protein sequence ID" value="QOJ79532.1"/>
    <property type="molecule type" value="Genomic_DNA"/>
</dbReference>
<reference evidence="2 3" key="1">
    <citation type="submission" date="2020-10" db="EMBL/GenBank/DDBJ databases">
        <title>Thermofilum lucidum 3507LT sp. nov. a novel member of Thermofilaceae family isolated from Chile hot spring, and proposal of description order Thermofilales.</title>
        <authorList>
            <person name="Zayulina K.S."/>
            <person name="Elcheninov A.G."/>
            <person name="Toshchakov S.V."/>
            <person name="Kublanov I.V."/>
        </authorList>
    </citation>
    <scope>NUCLEOTIDE SEQUENCE [LARGE SCALE GENOMIC DNA]</scope>
    <source>
        <strain evidence="2 3">3507LT</strain>
    </source>
</reference>
<dbReference type="Proteomes" id="UP000594121">
    <property type="component" value="Chromosome"/>
</dbReference>
<evidence type="ECO:0000313" key="3">
    <source>
        <dbReference type="Proteomes" id="UP000594121"/>
    </source>
</evidence>
<dbReference type="InParanoid" id="A0A7L9FJK1"/>
<protein>
    <submittedName>
        <fullName evidence="2">Uncharacterized protein</fullName>
    </submittedName>
</protein>
<name>A0A7L9FJK1_9CREN</name>
<organism evidence="2 3">
    <name type="scientific">Infirmifilum lucidum</name>
    <dbReference type="NCBI Taxonomy" id="2776706"/>
    <lineage>
        <taxon>Archaea</taxon>
        <taxon>Thermoproteota</taxon>
        <taxon>Thermoprotei</taxon>
        <taxon>Thermofilales</taxon>
        <taxon>Thermofilaceae</taxon>
        <taxon>Infirmifilum</taxon>
    </lineage>
</organism>
<evidence type="ECO:0000313" key="2">
    <source>
        <dbReference type="EMBL" id="QOJ79532.1"/>
    </source>
</evidence>
<gene>
    <name evidence="2" type="ORF">IG193_03480</name>
</gene>
<dbReference type="KEGG" id="thel:IG193_03480"/>
<keyword evidence="3" id="KW-1185">Reference proteome</keyword>
<evidence type="ECO:0000256" key="1">
    <source>
        <dbReference type="SAM" id="Coils"/>
    </source>
</evidence>
<accession>A0A7L9FJK1</accession>
<dbReference type="GeneID" id="59148926"/>
<dbReference type="AlphaFoldDB" id="A0A7L9FJK1"/>
<dbReference type="Gene3D" id="1.20.5.2950">
    <property type="match status" value="1"/>
</dbReference>
<dbReference type="RefSeq" id="WP_192819504.1">
    <property type="nucleotide sequence ID" value="NZ_CP062310.1"/>
</dbReference>
<proteinExistence type="predicted"/>
<sequence>MGQEGVSRALAIRDEIDIRIILEEQRKAEARIAEAKKLAEEIISRAREQAKSLLAGAQDATLDDNIKSLLEEEQLKVRESLEAFEKQEREKLELVKTALLENEREIWKALLEALIG</sequence>
<keyword evidence="1" id="KW-0175">Coiled coil</keyword>
<feature type="coiled-coil region" evidence="1">
    <location>
        <begin position="18"/>
        <end position="90"/>
    </location>
</feature>